<keyword evidence="3" id="KW-1185">Reference proteome</keyword>
<protein>
    <recommendedName>
        <fullName evidence="1">Transposase IS4-like domain-containing protein</fullName>
    </recommendedName>
</protein>
<dbReference type="AlphaFoldDB" id="A0A7G1NZ71"/>
<organism evidence="2 3">
    <name type="scientific">Streptomyces aurantiacus</name>
    <dbReference type="NCBI Taxonomy" id="47760"/>
    <lineage>
        <taxon>Bacteria</taxon>
        <taxon>Bacillati</taxon>
        <taxon>Actinomycetota</taxon>
        <taxon>Actinomycetes</taxon>
        <taxon>Kitasatosporales</taxon>
        <taxon>Streptomycetaceae</taxon>
        <taxon>Streptomyces</taxon>
        <taxon>Streptomyces aurantiacus group</taxon>
    </lineage>
</organism>
<sequence>MLIVDGTLVPTRDHTVAEQSKNYRYTTNHQVVIDTDNRLVLAVGRPSPGNHNDRKAWELSGAKDAVGRATVIADGGYRGNGLIIPHRREPGQTELPAWKEAWTAAKVSLSPHHQPQRSIASTQLAAVSVSVLPHLTIGPVSSKPARTVHQRCEDPLNIISRVNPIADSVRLDHMAGVLECLQRREFIGYLQEFVSNAAMLETVAGRSSIHANGFTKLVLERHSGIALRLHIWEPGERDAELLQTENIHDHVWPFASRVLIGGLHEERFDFSRAGPLMDHYQYVRGRATLPPGNLVLDGQARLDMLADLSHSAGNVYEVDNTVLHRARIIGDAECTATLVMTGRPRVTPASVYAPTGVNVREDLRESRLSADSVLGLLEIVIEALK</sequence>
<name>A0A7G1NZ71_9ACTN</name>
<accession>A0A7G1NZ71</accession>
<evidence type="ECO:0000313" key="2">
    <source>
        <dbReference type="EMBL" id="BCL26836.1"/>
    </source>
</evidence>
<dbReference type="GO" id="GO:0004803">
    <property type="term" value="F:transposase activity"/>
    <property type="evidence" value="ECO:0007669"/>
    <property type="project" value="InterPro"/>
</dbReference>
<dbReference type="GO" id="GO:0006313">
    <property type="term" value="P:DNA transposition"/>
    <property type="evidence" value="ECO:0007669"/>
    <property type="project" value="InterPro"/>
</dbReference>
<dbReference type="EMBL" id="AP023440">
    <property type="protein sequence ID" value="BCL26836.1"/>
    <property type="molecule type" value="Genomic_DNA"/>
</dbReference>
<dbReference type="InterPro" id="IPR002559">
    <property type="entry name" value="Transposase_11"/>
</dbReference>
<proteinExistence type="predicted"/>
<evidence type="ECO:0000313" key="3">
    <source>
        <dbReference type="Proteomes" id="UP000516444"/>
    </source>
</evidence>
<dbReference type="Pfam" id="PF01609">
    <property type="entry name" value="DDE_Tnp_1"/>
    <property type="match status" value="1"/>
</dbReference>
<feature type="domain" description="Transposase IS4-like" evidence="1">
    <location>
        <begin position="2"/>
        <end position="87"/>
    </location>
</feature>
<dbReference type="Proteomes" id="UP000516444">
    <property type="component" value="Chromosome"/>
</dbReference>
<gene>
    <name evidence="2" type="ORF">GCM10017557_16950</name>
</gene>
<dbReference type="GO" id="GO:0003677">
    <property type="term" value="F:DNA binding"/>
    <property type="evidence" value="ECO:0007669"/>
    <property type="project" value="InterPro"/>
</dbReference>
<dbReference type="InterPro" id="IPR011051">
    <property type="entry name" value="RmlC_Cupin_sf"/>
</dbReference>
<reference evidence="2 3" key="1">
    <citation type="journal article" date="2014" name="Int. J. Syst. Evol. Microbiol.">
        <title>Complete genome sequence of Corynebacterium casei LMG S-19264T (=DSM 44701T), isolated from a smear-ripened cheese.</title>
        <authorList>
            <consortium name="US DOE Joint Genome Institute (JGI-PGF)"/>
            <person name="Walter F."/>
            <person name="Albersmeier A."/>
            <person name="Kalinowski J."/>
            <person name="Ruckert C."/>
        </authorList>
    </citation>
    <scope>NUCLEOTIDE SEQUENCE [LARGE SCALE GENOMIC DNA]</scope>
    <source>
        <strain evidence="2 3">JCM 4677</strain>
    </source>
</reference>
<dbReference type="KEGG" id="sgm:GCM10017557_16950"/>
<dbReference type="SUPFAM" id="SSF51182">
    <property type="entry name" value="RmlC-like cupins"/>
    <property type="match status" value="1"/>
</dbReference>
<evidence type="ECO:0000259" key="1">
    <source>
        <dbReference type="Pfam" id="PF01609"/>
    </source>
</evidence>